<sequence>LALILPGARATMYQLKVSVGWKPILWYVKGKYEGQSISDYITNEQPEKDRFIWQQGEIGFAKIIQGFSRPGDLIVDPMCGTGTTGVAAVRMGRRFIGIDDDPARIANTKVRLDEISKTTSVG</sequence>
<protein>
    <recommendedName>
        <fullName evidence="3">DNA methylase N-4/N-6 domain-containing protein</fullName>
    </recommendedName>
</protein>
<dbReference type="GO" id="GO:0008170">
    <property type="term" value="F:N-methyltransferase activity"/>
    <property type="evidence" value="ECO:0007669"/>
    <property type="project" value="InterPro"/>
</dbReference>
<evidence type="ECO:0000256" key="1">
    <source>
        <dbReference type="ARBA" id="ARBA00022603"/>
    </source>
</evidence>
<dbReference type="GO" id="GO:0003677">
    <property type="term" value="F:DNA binding"/>
    <property type="evidence" value="ECO:0007669"/>
    <property type="project" value="InterPro"/>
</dbReference>
<dbReference type="EMBL" id="LAZR01013669">
    <property type="protein sequence ID" value="KKM20924.1"/>
    <property type="molecule type" value="Genomic_DNA"/>
</dbReference>
<proteinExistence type="predicted"/>
<gene>
    <name evidence="4" type="ORF">LCGC14_1640620</name>
</gene>
<comment type="caution">
    <text evidence="4">The sequence shown here is derived from an EMBL/GenBank/DDBJ whole genome shotgun (WGS) entry which is preliminary data.</text>
</comment>
<dbReference type="Pfam" id="PF01555">
    <property type="entry name" value="N6_N4_Mtase"/>
    <property type="match status" value="1"/>
</dbReference>
<feature type="domain" description="DNA methylase N-4/N-6" evidence="3">
    <location>
        <begin position="62"/>
        <end position="104"/>
    </location>
</feature>
<keyword evidence="1" id="KW-0489">Methyltransferase</keyword>
<dbReference type="InterPro" id="IPR029063">
    <property type="entry name" value="SAM-dependent_MTases_sf"/>
</dbReference>
<feature type="non-terminal residue" evidence="4">
    <location>
        <position position="1"/>
    </location>
</feature>
<dbReference type="PRINTS" id="PR00508">
    <property type="entry name" value="S21N4MTFRASE"/>
</dbReference>
<evidence type="ECO:0000259" key="3">
    <source>
        <dbReference type="Pfam" id="PF01555"/>
    </source>
</evidence>
<reference evidence="4" key="1">
    <citation type="journal article" date="2015" name="Nature">
        <title>Complex archaea that bridge the gap between prokaryotes and eukaryotes.</title>
        <authorList>
            <person name="Spang A."/>
            <person name="Saw J.H."/>
            <person name="Jorgensen S.L."/>
            <person name="Zaremba-Niedzwiedzka K."/>
            <person name="Martijn J."/>
            <person name="Lind A.E."/>
            <person name="van Eijk R."/>
            <person name="Schleper C."/>
            <person name="Guy L."/>
            <person name="Ettema T.J."/>
        </authorList>
    </citation>
    <scope>NUCLEOTIDE SEQUENCE</scope>
</reference>
<evidence type="ECO:0000313" key="4">
    <source>
        <dbReference type="EMBL" id="KKM20924.1"/>
    </source>
</evidence>
<keyword evidence="2" id="KW-0808">Transferase</keyword>
<dbReference type="SUPFAM" id="SSF53335">
    <property type="entry name" value="S-adenosyl-L-methionine-dependent methyltransferases"/>
    <property type="match status" value="1"/>
</dbReference>
<dbReference type="InterPro" id="IPR001091">
    <property type="entry name" value="RM_Methyltransferase"/>
</dbReference>
<evidence type="ECO:0000256" key="2">
    <source>
        <dbReference type="ARBA" id="ARBA00022679"/>
    </source>
</evidence>
<dbReference type="AlphaFoldDB" id="A0A0F9IM75"/>
<name>A0A0F9IM75_9ZZZZ</name>
<dbReference type="GO" id="GO:0032259">
    <property type="term" value="P:methylation"/>
    <property type="evidence" value="ECO:0007669"/>
    <property type="project" value="UniProtKB-KW"/>
</dbReference>
<dbReference type="InterPro" id="IPR002941">
    <property type="entry name" value="DNA_methylase_N4/N6"/>
</dbReference>
<accession>A0A0F9IM75</accession>
<dbReference type="Gene3D" id="3.40.50.150">
    <property type="entry name" value="Vaccinia Virus protein VP39"/>
    <property type="match status" value="1"/>
</dbReference>
<organism evidence="4">
    <name type="scientific">marine sediment metagenome</name>
    <dbReference type="NCBI Taxonomy" id="412755"/>
    <lineage>
        <taxon>unclassified sequences</taxon>
        <taxon>metagenomes</taxon>
        <taxon>ecological metagenomes</taxon>
    </lineage>
</organism>